<feature type="transmembrane region" description="Helical" evidence="7">
    <location>
        <begin position="6"/>
        <end position="25"/>
    </location>
</feature>
<keyword evidence="5 7" id="KW-1133">Transmembrane helix</keyword>
<evidence type="ECO:0000256" key="7">
    <source>
        <dbReference type="SAM" id="Phobius"/>
    </source>
</evidence>
<keyword evidence="6 7" id="KW-0472">Membrane</keyword>
<dbReference type="EMBL" id="SWLG01000001">
    <property type="protein sequence ID" value="TLS39235.1"/>
    <property type="molecule type" value="Genomic_DNA"/>
</dbReference>
<feature type="transmembrane region" description="Helical" evidence="7">
    <location>
        <begin position="75"/>
        <end position="94"/>
    </location>
</feature>
<keyword evidence="3" id="KW-1003">Cell membrane</keyword>
<evidence type="ECO:0000256" key="2">
    <source>
        <dbReference type="ARBA" id="ARBA00005801"/>
    </source>
</evidence>
<sequence length="250" mass="27195">METLLHFNLFILGLILGSFFNVVGLRIPNKESIAFPASHCPNCQRTLSPLELIPVFSFLFQGGKCKGCKHKISPLYPFIELATASLFTMSPLVVGWSKELLLSFALISLLMIIFVSDITYMIIPDKVLLFFGVLIAVLRVIVPLTSWWSPVAGALIGFGLLLVIAIVSRGGMGGGDIKLFAVIGIVLGWKGVLLAFFFSTLFGSLFGVTGVIIGKVKRGQPMPFGPYIVLGALTAYFAGEKLLNWYIGFL</sequence>
<dbReference type="OrthoDB" id="9789291at2"/>
<comment type="subcellular location">
    <subcellularLocation>
        <location evidence="1">Cell membrane</location>
        <topology evidence="1">Multi-pass membrane protein</topology>
    </subcellularLocation>
</comment>
<feature type="domain" description="Prepilin peptidase A24 N-terminal" evidence="9">
    <location>
        <begin position="11"/>
        <end position="90"/>
    </location>
</feature>
<name>A0A5R9FI31_9BACL</name>
<dbReference type="Proteomes" id="UP000308230">
    <property type="component" value="Unassembled WGS sequence"/>
</dbReference>
<dbReference type="InterPro" id="IPR050882">
    <property type="entry name" value="Prepilin_peptidase/N-MTase"/>
</dbReference>
<feature type="transmembrane region" description="Helical" evidence="7">
    <location>
        <begin position="224"/>
        <end position="243"/>
    </location>
</feature>
<protein>
    <submittedName>
        <fullName evidence="10">Prepilin peptidase</fullName>
    </submittedName>
</protein>
<evidence type="ECO:0000256" key="6">
    <source>
        <dbReference type="ARBA" id="ARBA00023136"/>
    </source>
</evidence>
<keyword evidence="4 7" id="KW-0812">Transmembrane</keyword>
<evidence type="ECO:0000256" key="3">
    <source>
        <dbReference type="ARBA" id="ARBA00022475"/>
    </source>
</evidence>
<organism evidence="10 11">
    <name type="scientific">Exobacillus caeni</name>
    <dbReference type="NCBI Taxonomy" id="2574798"/>
    <lineage>
        <taxon>Bacteria</taxon>
        <taxon>Bacillati</taxon>
        <taxon>Bacillota</taxon>
        <taxon>Bacilli</taxon>
        <taxon>Bacillales</taxon>
        <taxon>Guptibacillaceae</taxon>
        <taxon>Exobacillus</taxon>
    </lineage>
</organism>
<feature type="domain" description="Prepilin type IV endopeptidase peptidase" evidence="8">
    <location>
        <begin position="105"/>
        <end position="208"/>
    </location>
</feature>
<feature type="transmembrane region" description="Helical" evidence="7">
    <location>
        <begin position="100"/>
        <end position="120"/>
    </location>
</feature>
<feature type="transmembrane region" description="Helical" evidence="7">
    <location>
        <begin position="179"/>
        <end position="212"/>
    </location>
</feature>
<dbReference type="Gene3D" id="1.20.120.1220">
    <property type="match status" value="1"/>
</dbReference>
<dbReference type="Pfam" id="PF06750">
    <property type="entry name" value="A24_N_bact"/>
    <property type="match status" value="1"/>
</dbReference>
<feature type="transmembrane region" description="Helical" evidence="7">
    <location>
        <begin position="127"/>
        <end position="145"/>
    </location>
</feature>
<comment type="caution">
    <text evidence="10">The sequence shown here is derived from an EMBL/GenBank/DDBJ whole genome shotgun (WGS) entry which is preliminary data.</text>
</comment>
<comment type="similarity">
    <text evidence="2">Belongs to the peptidase A24 family.</text>
</comment>
<dbReference type="RefSeq" id="WP_138122880.1">
    <property type="nucleotide sequence ID" value="NZ_SWLG01000001.1"/>
</dbReference>
<evidence type="ECO:0000256" key="5">
    <source>
        <dbReference type="ARBA" id="ARBA00022989"/>
    </source>
</evidence>
<dbReference type="GO" id="GO:0004190">
    <property type="term" value="F:aspartic-type endopeptidase activity"/>
    <property type="evidence" value="ECO:0007669"/>
    <property type="project" value="InterPro"/>
</dbReference>
<dbReference type="AlphaFoldDB" id="A0A5R9FI31"/>
<accession>A0A5R9FI31</accession>
<evidence type="ECO:0000313" key="10">
    <source>
        <dbReference type="EMBL" id="TLS39235.1"/>
    </source>
</evidence>
<dbReference type="GO" id="GO:0005886">
    <property type="term" value="C:plasma membrane"/>
    <property type="evidence" value="ECO:0007669"/>
    <property type="project" value="UniProtKB-SubCell"/>
</dbReference>
<evidence type="ECO:0000313" key="11">
    <source>
        <dbReference type="Proteomes" id="UP000308230"/>
    </source>
</evidence>
<evidence type="ECO:0000259" key="9">
    <source>
        <dbReference type="Pfam" id="PF06750"/>
    </source>
</evidence>
<evidence type="ECO:0000256" key="4">
    <source>
        <dbReference type="ARBA" id="ARBA00022692"/>
    </source>
</evidence>
<feature type="transmembrane region" description="Helical" evidence="7">
    <location>
        <begin position="151"/>
        <end position="167"/>
    </location>
</feature>
<gene>
    <name evidence="10" type="ORF">FCL54_02705</name>
</gene>
<dbReference type="InterPro" id="IPR000045">
    <property type="entry name" value="Prepilin_IV_endopep_pep"/>
</dbReference>
<dbReference type="Pfam" id="PF01478">
    <property type="entry name" value="Peptidase_A24"/>
    <property type="match status" value="1"/>
</dbReference>
<dbReference type="PANTHER" id="PTHR30487:SF0">
    <property type="entry name" value="PREPILIN LEADER PEPTIDASE_N-METHYLTRANSFERASE-RELATED"/>
    <property type="match status" value="1"/>
</dbReference>
<dbReference type="GO" id="GO:0006465">
    <property type="term" value="P:signal peptide processing"/>
    <property type="evidence" value="ECO:0007669"/>
    <property type="project" value="TreeGrafter"/>
</dbReference>
<evidence type="ECO:0000259" key="8">
    <source>
        <dbReference type="Pfam" id="PF01478"/>
    </source>
</evidence>
<dbReference type="InterPro" id="IPR010627">
    <property type="entry name" value="Prepilin_pept_A24_N"/>
</dbReference>
<dbReference type="PANTHER" id="PTHR30487">
    <property type="entry name" value="TYPE 4 PREPILIN-LIKE PROTEINS LEADER PEPTIDE-PROCESSING ENZYME"/>
    <property type="match status" value="1"/>
</dbReference>
<keyword evidence="11" id="KW-1185">Reference proteome</keyword>
<reference evidence="10 11" key="1">
    <citation type="submission" date="2019-04" db="EMBL/GenBank/DDBJ databases">
        <title>Bacillus caeni sp. nov., a bacterium isolated from mangrove sediment.</title>
        <authorList>
            <person name="Huang H."/>
            <person name="Mo K."/>
            <person name="Hu Y."/>
        </authorList>
    </citation>
    <scope>NUCLEOTIDE SEQUENCE [LARGE SCALE GENOMIC DNA]</scope>
    <source>
        <strain evidence="10 11">HB172195</strain>
    </source>
</reference>
<evidence type="ECO:0000256" key="1">
    <source>
        <dbReference type="ARBA" id="ARBA00004651"/>
    </source>
</evidence>
<proteinExistence type="inferred from homology"/>